<dbReference type="KEGG" id="aez:C3E78_09235"/>
<evidence type="ECO:0000313" key="2">
    <source>
        <dbReference type="EMBL" id="AWB92369.1"/>
    </source>
</evidence>
<organism evidence="2 3">
    <name type="scientific">Aeromicrobium chenweiae</name>
    <dbReference type="NCBI Taxonomy" id="2079793"/>
    <lineage>
        <taxon>Bacteria</taxon>
        <taxon>Bacillati</taxon>
        <taxon>Actinomycetota</taxon>
        <taxon>Actinomycetes</taxon>
        <taxon>Propionibacteriales</taxon>
        <taxon>Nocardioidaceae</taxon>
        <taxon>Aeromicrobium</taxon>
    </lineage>
</organism>
<dbReference type="InterPro" id="IPR008984">
    <property type="entry name" value="SMAD_FHA_dom_sf"/>
</dbReference>
<dbReference type="AlphaFoldDB" id="A0A2S0WLY7"/>
<gene>
    <name evidence="2" type="ORF">C3E78_09235</name>
</gene>
<feature type="compositionally biased region" description="Low complexity" evidence="1">
    <location>
        <begin position="121"/>
        <end position="132"/>
    </location>
</feature>
<dbReference type="Proteomes" id="UP000244384">
    <property type="component" value="Chromosome"/>
</dbReference>
<keyword evidence="3" id="KW-1185">Reference proteome</keyword>
<feature type="region of interest" description="Disordered" evidence="1">
    <location>
        <begin position="121"/>
        <end position="165"/>
    </location>
</feature>
<dbReference type="SUPFAM" id="SSF49879">
    <property type="entry name" value="SMAD/FHA domain"/>
    <property type="match status" value="1"/>
</dbReference>
<evidence type="ECO:0000256" key="1">
    <source>
        <dbReference type="SAM" id="MobiDB-lite"/>
    </source>
</evidence>
<feature type="region of interest" description="Disordered" evidence="1">
    <location>
        <begin position="271"/>
        <end position="296"/>
    </location>
</feature>
<dbReference type="EMBL" id="CP026952">
    <property type="protein sequence ID" value="AWB92369.1"/>
    <property type="molecule type" value="Genomic_DNA"/>
</dbReference>
<proteinExistence type="predicted"/>
<name>A0A2S0WLY7_9ACTN</name>
<reference evidence="3" key="1">
    <citation type="submission" date="2018-01" db="EMBL/GenBank/DDBJ databases">
        <authorList>
            <person name="Li J."/>
        </authorList>
    </citation>
    <scope>NUCLEOTIDE SEQUENCE [LARGE SCALE GENOMIC DNA]</scope>
    <source>
        <strain evidence="3">592</strain>
    </source>
</reference>
<accession>A0A2S0WLY7</accession>
<feature type="compositionally biased region" description="Pro residues" evidence="1">
    <location>
        <begin position="133"/>
        <end position="144"/>
    </location>
</feature>
<evidence type="ECO:0000313" key="3">
    <source>
        <dbReference type="Proteomes" id="UP000244384"/>
    </source>
</evidence>
<dbReference type="CDD" id="cd00060">
    <property type="entry name" value="FHA"/>
    <property type="match status" value="1"/>
</dbReference>
<evidence type="ECO:0008006" key="4">
    <source>
        <dbReference type="Google" id="ProtNLM"/>
    </source>
</evidence>
<protein>
    <recommendedName>
        <fullName evidence="4">FHA domain-containing protein</fullName>
    </recommendedName>
</protein>
<sequence length="296" mass="31682">MTMSSALHLTADLTFDIDVPEGDGHPAAHVHATVTADGNRVRVHSDDILSLVGQPSRAAVRAVAAQLAELGLVVDVSGPDGLIVSLGAVEPSPAHRLVTRSRHMRLGSWTRAAAAARARLRPSSRATRLRGPGLPPGTPWPPLPSMATLPHVASTTHDPAGGGHPRLYLSDTSDPLAPWPVGVYHLSPDGVTIGSGESVGLQLDGIDELQAEIIRTEDDEYVLVARSTRMLSTVGGLQRPEQILRTGARIQLGDWRMSYVRDEFADHGRPYGGRIGGELGRQRRQPIPENRRGPSF</sequence>